<dbReference type="Pfam" id="PF13290">
    <property type="entry name" value="CHB_HEX_C_1"/>
    <property type="match status" value="4"/>
</dbReference>
<proteinExistence type="predicted"/>
<dbReference type="Gene3D" id="3.30.1920.20">
    <property type="match status" value="1"/>
</dbReference>
<gene>
    <name evidence="4" type="ORF">SYV04_37500</name>
</gene>
<dbReference type="EMBL" id="JAXIVS010000018">
    <property type="protein sequence ID" value="MDY7232145.1"/>
    <property type="molecule type" value="Genomic_DNA"/>
</dbReference>
<keyword evidence="5" id="KW-1185">Reference proteome</keyword>
<keyword evidence="2" id="KW-0732">Signal</keyword>
<comment type="caution">
    <text evidence="4">The sequence shown here is derived from an EMBL/GenBank/DDBJ whole genome shotgun (WGS) entry which is preliminary data.</text>
</comment>
<protein>
    <submittedName>
        <fullName evidence="4">Chitobiase/beta-hexosaminidase C-terminal domain-containing protein</fullName>
    </submittedName>
</protein>
<evidence type="ECO:0000313" key="4">
    <source>
        <dbReference type="EMBL" id="MDY7232145.1"/>
    </source>
</evidence>
<evidence type="ECO:0000259" key="3">
    <source>
        <dbReference type="Pfam" id="PF13290"/>
    </source>
</evidence>
<dbReference type="RefSeq" id="WP_321550859.1">
    <property type="nucleotide sequence ID" value="NZ_JAXIVS010000018.1"/>
</dbReference>
<evidence type="ECO:0000256" key="1">
    <source>
        <dbReference type="SAM" id="MobiDB-lite"/>
    </source>
</evidence>
<feature type="region of interest" description="Disordered" evidence="1">
    <location>
        <begin position="28"/>
        <end position="51"/>
    </location>
</feature>
<feature type="chain" id="PRO_5046354568" evidence="2">
    <location>
        <begin position="26"/>
        <end position="388"/>
    </location>
</feature>
<name>A0ABU5HF96_9BACT</name>
<feature type="signal peptide" evidence="2">
    <location>
        <begin position="1"/>
        <end position="25"/>
    </location>
</feature>
<feature type="domain" description="GH29D-like beta-sandwich" evidence="3">
    <location>
        <begin position="311"/>
        <end position="380"/>
    </location>
</feature>
<feature type="domain" description="GH29D-like beta-sandwich" evidence="3">
    <location>
        <begin position="49"/>
        <end position="117"/>
    </location>
</feature>
<dbReference type="PROSITE" id="PS51257">
    <property type="entry name" value="PROKAR_LIPOPROTEIN"/>
    <property type="match status" value="1"/>
</dbReference>
<dbReference type="InterPro" id="IPR059177">
    <property type="entry name" value="GH29D-like_dom"/>
</dbReference>
<feature type="domain" description="GH29D-like beta-sandwich" evidence="3">
    <location>
        <begin position="225"/>
        <end position="295"/>
    </location>
</feature>
<accession>A0ABU5HF96</accession>
<evidence type="ECO:0000313" key="5">
    <source>
        <dbReference type="Proteomes" id="UP001291309"/>
    </source>
</evidence>
<organism evidence="4 5">
    <name type="scientific">Hyalangium rubrum</name>
    <dbReference type="NCBI Taxonomy" id="3103134"/>
    <lineage>
        <taxon>Bacteria</taxon>
        <taxon>Pseudomonadati</taxon>
        <taxon>Myxococcota</taxon>
        <taxon>Myxococcia</taxon>
        <taxon>Myxococcales</taxon>
        <taxon>Cystobacterineae</taxon>
        <taxon>Archangiaceae</taxon>
        <taxon>Hyalangium</taxon>
    </lineage>
</organism>
<evidence type="ECO:0000256" key="2">
    <source>
        <dbReference type="SAM" id="SignalP"/>
    </source>
</evidence>
<reference evidence="4 5" key="1">
    <citation type="submission" date="2023-12" db="EMBL/GenBank/DDBJ databases">
        <title>the genome sequence of Hyalangium sp. s54d21.</title>
        <authorList>
            <person name="Zhang X."/>
        </authorList>
    </citation>
    <scope>NUCLEOTIDE SEQUENCE [LARGE SCALE GENOMIC DNA]</scope>
    <source>
        <strain evidence="5">s54d21</strain>
    </source>
</reference>
<feature type="compositionally biased region" description="Low complexity" evidence="1">
    <location>
        <begin position="40"/>
        <end position="51"/>
    </location>
</feature>
<feature type="domain" description="GH29D-like beta-sandwich" evidence="3">
    <location>
        <begin position="139"/>
        <end position="209"/>
    </location>
</feature>
<dbReference type="Proteomes" id="UP001291309">
    <property type="component" value="Unassembled WGS sequence"/>
</dbReference>
<sequence length="388" mass="39907">MASRPAGVLRFLLAWVCLQVISACGDDTLPPQPAPERDTTAPTTQATQPGGTFTSAVSVTLTCADAGGSGCEATYYTTDGSTPTKSSPRYSAPLSLEATTTLRFFSVDVAGNAESVKAETYTMTLEVADTTAPTVSASPAGGTYNTAQSVTLTCTDGTGTGCQAIRYTTNGSTPAASSTAYTAPIAVSANTTLKFFATDAAGNASAVVSETYVLDTTPPTVSASPTGGTYASARTVKLTCTDGSGTGCAAIHYTTDGSTPDTNAARYTESLSIGATTTLRFIGVDNAGNVSAVKTEEYLIDTTPPTTTISPEGGVYSEPQTVVLSCNHGPVGECDTTYYTLDGSTPDTNSPEANTPLYIEVTTTVKYFSMDTYGNREPVQSQTFVITQ</sequence>